<evidence type="ECO:0000256" key="1">
    <source>
        <dbReference type="SAM" id="MobiDB-lite"/>
    </source>
</evidence>
<keyword evidence="3" id="KW-1185">Reference proteome</keyword>
<feature type="compositionally biased region" description="Acidic residues" evidence="1">
    <location>
        <begin position="151"/>
        <end position="163"/>
    </location>
</feature>
<feature type="compositionally biased region" description="Basic and acidic residues" evidence="1">
    <location>
        <begin position="115"/>
        <end position="141"/>
    </location>
</feature>
<feature type="compositionally biased region" description="Basic residues" evidence="1">
    <location>
        <begin position="174"/>
        <end position="187"/>
    </location>
</feature>
<evidence type="ECO:0000313" key="2">
    <source>
        <dbReference type="EMBL" id="ETS82170.1"/>
    </source>
</evidence>
<name>W3X7Y8_PESFW</name>
<dbReference type="STRING" id="1229662.W3X7Y8"/>
<proteinExistence type="predicted"/>
<gene>
    <name evidence="2" type="ORF">PFICI_07172</name>
</gene>
<dbReference type="OrthoDB" id="5422320at2759"/>
<feature type="region of interest" description="Disordered" evidence="1">
    <location>
        <begin position="115"/>
        <end position="208"/>
    </location>
</feature>
<protein>
    <submittedName>
        <fullName evidence="2">Uncharacterized protein</fullName>
    </submittedName>
</protein>
<organism evidence="2 3">
    <name type="scientific">Pestalotiopsis fici (strain W106-1 / CGMCC3.15140)</name>
    <dbReference type="NCBI Taxonomy" id="1229662"/>
    <lineage>
        <taxon>Eukaryota</taxon>
        <taxon>Fungi</taxon>
        <taxon>Dikarya</taxon>
        <taxon>Ascomycota</taxon>
        <taxon>Pezizomycotina</taxon>
        <taxon>Sordariomycetes</taxon>
        <taxon>Xylariomycetidae</taxon>
        <taxon>Amphisphaeriales</taxon>
        <taxon>Sporocadaceae</taxon>
        <taxon>Pestalotiopsis</taxon>
    </lineage>
</organism>
<dbReference type="EMBL" id="KI912112">
    <property type="protein sequence ID" value="ETS82170.1"/>
    <property type="molecule type" value="Genomic_DNA"/>
</dbReference>
<dbReference type="KEGG" id="pfy:PFICI_07172"/>
<dbReference type="PANTHER" id="PTHR40642">
    <property type="entry name" value="YALI0F31295P"/>
    <property type="match status" value="1"/>
</dbReference>
<reference evidence="3" key="1">
    <citation type="journal article" date="2015" name="BMC Genomics">
        <title>Genomic and transcriptomic analysis of the endophytic fungus Pestalotiopsis fici reveals its lifestyle and high potential for synthesis of natural products.</title>
        <authorList>
            <person name="Wang X."/>
            <person name="Zhang X."/>
            <person name="Liu L."/>
            <person name="Xiang M."/>
            <person name="Wang W."/>
            <person name="Sun X."/>
            <person name="Che Y."/>
            <person name="Guo L."/>
            <person name="Liu G."/>
            <person name="Guo L."/>
            <person name="Wang C."/>
            <person name="Yin W.B."/>
            <person name="Stadler M."/>
            <person name="Zhang X."/>
            <person name="Liu X."/>
        </authorList>
    </citation>
    <scope>NUCLEOTIDE SEQUENCE [LARGE SCALE GENOMIC DNA]</scope>
    <source>
        <strain evidence="3">W106-1 / CGMCC3.15140</strain>
    </source>
</reference>
<dbReference type="GeneID" id="19272185"/>
<dbReference type="RefSeq" id="XP_007833944.1">
    <property type="nucleotide sequence ID" value="XM_007835753.1"/>
</dbReference>
<dbReference type="HOGENOM" id="CLU_086075_0_0_1"/>
<dbReference type="PANTHER" id="PTHR40642:SF1">
    <property type="entry name" value="YALI0F31295P"/>
    <property type="match status" value="1"/>
</dbReference>
<dbReference type="OMA" id="ISEADMF"/>
<dbReference type="Pfam" id="PF12720">
    <property type="entry name" value="DUF3807"/>
    <property type="match status" value="1"/>
</dbReference>
<dbReference type="InParanoid" id="W3X7Y8"/>
<sequence length="254" mass="28560">MASTINSQAVFQEPVVSQVSLAVCSWYTRDLANPVQSEIEAFHSQHFSNAAVELFASDFLQPQPSQDDQYYEEYYEDYYDEEDDGLGYYPDGVKRTLTDEQIAIFRHSEVEALRRAEEKKSAHGTRKPIEVGGDGHGESEVVRGTSLPEADTLEDGEEGEIESDTPKPSTTTTSKKKKKKNKSKKNRQSTASNSADPQRGDPGWFKRTVKPDLRKRTWDVVETGMDSLDYDELEGNAGTNAGQTAQRRRISYDD</sequence>
<dbReference type="AlphaFoldDB" id="W3X7Y8"/>
<feature type="region of interest" description="Disordered" evidence="1">
    <location>
        <begin position="225"/>
        <end position="254"/>
    </location>
</feature>
<dbReference type="Proteomes" id="UP000030651">
    <property type="component" value="Unassembled WGS sequence"/>
</dbReference>
<dbReference type="eggNOG" id="ENOG502SA5E">
    <property type="taxonomic scope" value="Eukaryota"/>
</dbReference>
<evidence type="ECO:0000313" key="3">
    <source>
        <dbReference type="Proteomes" id="UP000030651"/>
    </source>
</evidence>
<dbReference type="InterPro" id="IPR024526">
    <property type="entry name" value="DUF3807"/>
</dbReference>
<accession>W3X7Y8</accession>